<dbReference type="PANTHER" id="PTHR47565">
    <property type="entry name" value="CYTOCHROME C OXIDASE 19-1"/>
    <property type="match status" value="1"/>
</dbReference>
<protein>
    <submittedName>
        <fullName evidence="1">Uncharacterized protein</fullName>
    </submittedName>
</protein>
<keyword evidence="2" id="KW-1185">Reference proteome</keyword>
<dbReference type="Proteomes" id="UP001327560">
    <property type="component" value="Chromosome 1"/>
</dbReference>
<gene>
    <name evidence="1" type="ORF">Cni_G00175</name>
</gene>
<sequence length="107" mass="11982">MARNPRDNKTNSSLRNSDTRALCCLARATGVPGLRRQQQQVEQFGGTRGARPVPPEKGIFPLDHLHECDLEKKEYIACLKSLGHQSEKMQAFIREVVGMSYAKKLDG</sequence>
<reference evidence="1 2" key="1">
    <citation type="submission" date="2023-10" db="EMBL/GenBank/DDBJ databases">
        <title>Chromosome-scale genome assembly provides insights into flower coloration mechanisms of Canna indica.</title>
        <authorList>
            <person name="Li C."/>
        </authorList>
    </citation>
    <scope>NUCLEOTIDE SEQUENCE [LARGE SCALE GENOMIC DNA]</scope>
    <source>
        <tissue evidence="1">Flower</tissue>
    </source>
</reference>
<proteinExistence type="predicted"/>
<name>A0AAQ3JMC1_9LILI</name>
<dbReference type="EMBL" id="CP136890">
    <property type="protein sequence ID" value="WOK91484.1"/>
    <property type="molecule type" value="Genomic_DNA"/>
</dbReference>
<dbReference type="AlphaFoldDB" id="A0AAQ3JMC1"/>
<organism evidence="1 2">
    <name type="scientific">Canna indica</name>
    <name type="common">Indian-shot</name>
    <dbReference type="NCBI Taxonomy" id="4628"/>
    <lineage>
        <taxon>Eukaryota</taxon>
        <taxon>Viridiplantae</taxon>
        <taxon>Streptophyta</taxon>
        <taxon>Embryophyta</taxon>
        <taxon>Tracheophyta</taxon>
        <taxon>Spermatophyta</taxon>
        <taxon>Magnoliopsida</taxon>
        <taxon>Liliopsida</taxon>
        <taxon>Zingiberales</taxon>
        <taxon>Cannaceae</taxon>
        <taxon>Canna</taxon>
    </lineage>
</organism>
<accession>A0AAQ3JMC1</accession>
<dbReference type="PANTHER" id="PTHR47565:SF2">
    <property type="entry name" value="CYTOCHROME C OXIDASE 19-1"/>
    <property type="match status" value="1"/>
</dbReference>
<evidence type="ECO:0000313" key="2">
    <source>
        <dbReference type="Proteomes" id="UP001327560"/>
    </source>
</evidence>
<evidence type="ECO:0000313" key="1">
    <source>
        <dbReference type="EMBL" id="WOK91484.1"/>
    </source>
</evidence>